<dbReference type="Pfam" id="PF00563">
    <property type="entry name" value="EAL"/>
    <property type="match status" value="1"/>
</dbReference>
<feature type="domain" description="EAL" evidence="1">
    <location>
        <begin position="265"/>
        <end position="521"/>
    </location>
</feature>
<dbReference type="SMART" id="SM00052">
    <property type="entry name" value="EAL"/>
    <property type="match status" value="1"/>
</dbReference>
<evidence type="ECO:0000313" key="2">
    <source>
        <dbReference type="EMBL" id="MBU3079529.1"/>
    </source>
</evidence>
<evidence type="ECO:0000313" key="3">
    <source>
        <dbReference type="Proteomes" id="UP000776276"/>
    </source>
</evidence>
<dbReference type="PROSITE" id="PS50883">
    <property type="entry name" value="EAL"/>
    <property type="match status" value="1"/>
</dbReference>
<keyword evidence="3" id="KW-1185">Reference proteome</keyword>
<dbReference type="InterPro" id="IPR050706">
    <property type="entry name" value="Cyclic-di-GMP_PDE-like"/>
</dbReference>
<evidence type="ECO:0000259" key="1">
    <source>
        <dbReference type="PROSITE" id="PS50883"/>
    </source>
</evidence>
<sequence length="532" mass="58448">MGSHKNNQLAERGREASDVIVDSSDRRANFLIDATPSEVSRYSRAGHDLVLEMERGDSVWIKGFFAHGVDFNRLAFVHDGRLRCIEFPDAGGDGAGLPVALDAQESVASRLNGPAGAAGASTPTGYTIRIQFRINNHAALLRAFGDRIMGEVDQALRRRVGAHMHDIARLDLGPFRERQDGIDLDIALPRRMPADLGLQLCLLGLSNMCATMPFIPFATTAGPVHLSLSAECRRPDGGLVGTVDGFLAAEPITGNGRRDRVYREDMAAASQLLCALRPKAGEGDEGFALCWQPVRSADNRDSILYHEGLARVMGANGEARSQGSAIASLERIGLIGAYDHLIIRLVLRELEHSPEAVLGVNVSASTLRRDSWWEAHIAYLERDRPLAERLIIEVTETAVPETVSEMFDLLARLRRCGVRIALDDFGTGFASIWQLNAMAPDIVKIDQVFMRRAAVCEHDRAVFRQVVKLAQLIVPTVVVEGIESGAEASLAREAGIIWQQGFYWGHPSFLRPWRVGFHDDVDQPHDDRTFPG</sequence>
<reference evidence="2 3" key="1">
    <citation type="submission" date="2021-06" db="EMBL/GenBank/DDBJ databases">
        <title>Sphingomonas sp. XMGL2, whole genome shotgun sequencing project.</title>
        <authorList>
            <person name="Zhao G."/>
            <person name="Shen L."/>
        </authorList>
    </citation>
    <scope>NUCLEOTIDE SEQUENCE [LARGE SCALE GENOMIC DNA]</scope>
    <source>
        <strain evidence="2 3">XMGL2</strain>
    </source>
</reference>
<dbReference type="InterPro" id="IPR001633">
    <property type="entry name" value="EAL_dom"/>
</dbReference>
<dbReference type="EMBL" id="JAHKRT010000012">
    <property type="protein sequence ID" value="MBU3079529.1"/>
    <property type="molecule type" value="Genomic_DNA"/>
</dbReference>
<gene>
    <name evidence="2" type="ORF">KOF26_16855</name>
</gene>
<proteinExistence type="predicted"/>
<dbReference type="Proteomes" id="UP000776276">
    <property type="component" value="Unassembled WGS sequence"/>
</dbReference>
<dbReference type="PANTHER" id="PTHR33121:SF79">
    <property type="entry name" value="CYCLIC DI-GMP PHOSPHODIESTERASE PDED-RELATED"/>
    <property type="match status" value="1"/>
</dbReference>
<protein>
    <submittedName>
        <fullName evidence="2">EAL domain-containing protein</fullName>
    </submittedName>
</protein>
<dbReference type="CDD" id="cd01948">
    <property type="entry name" value="EAL"/>
    <property type="match status" value="1"/>
</dbReference>
<dbReference type="PANTHER" id="PTHR33121">
    <property type="entry name" value="CYCLIC DI-GMP PHOSPHODIESTERASE PDEF"/>
    <property type="match status" value="1"/>
</dbReference>
<organism evidence="2 3">
    <name type="scientific">Sphingomonas quercus</name>
    <dbReference type="NCBI Taxonomy" id="2842451"/>
    <lineage>
        <taxon>Bacteria</taxon>
        <taxon>Pseudomonadati</taxon>
        <taxon>Pseudomonadota</taxon>
        <taxon>Alphaproteobacteria</taxon>
        <taxon>Sphingomonadales</taxon>
        <taxon>Sphingomonadaceae</taxon>
        <taxon>Sphingomonas</taxon>
    </lineage>
</organism>
<dbReference type="RefSeq" id="WP_216327947.1">
    <property type="nucleotide sequence ID" value="NZ_JAHKRT010000012.1"/>
</dbReference>
<comment type="caution">
    <text evidence="2">The sequence shown here is derived from an EMBL/GenBank/DDBJ whole genome shotgun (WGS) entry which is preliminary data.</text>
</comment>
<name>A0ABS6BMH3_9SPHN</name>
<accession>A0ABS6BMH3</accession>